<dbReference type="PANTHER" id="PTHR16128:SF5">
    <property type="entry name" value="FAD_NAD(P)-BINDING OXIDOREDUCTASE FAMILY PROTEIN"/>
    <property type="match status" value="1"/>
</dbReference>
<gene>
    <name evidence="2" type="ORF">QGN17_11680</name>
</gene>
<keyword evidence="3" id="KW-1185">Reference proteome</keyword>
<feature type="domain" description="Amine oxidase" evidence="1">
    <location>
        <begin position="97"/>
        <end position="315"/>
    </location>
</feature>
<sequence>MAQGVGTHGRIAIVGAGMAGLSCADGLVAQGHIVKLFDKARGPGGRMSTRRIATPLGEAGFDHGAQYFTARNADFRLVVSDWSDRGFACRWPVAGPDAWIGIPGMSAVIRDMADRHDTHYGRMVQGIARADRGWRLIGDHIGPDPFDMIVVALPAEQAATLLGPIDLGMARQALMARSQPCWTAMFAFDSPLATDALILRNQGLIGWAARNSAKPGRDGPEAWVVQATGSWSLDHMAAAPAQIEEIMLTALGQALGLDLDRPIASAVHRWRYAMSAGSDEGALWNPDLGIGVCGDWLLGPRVECAWLSGRQLAKAMAPGKQAYPSEIR</sequence>
<dbReference type="InterPro" id="IPR002937">
    <property type="entry name" value="Amino_oxidase"/>
</dbReference>
<dbReference type="Pfam" id="PF13450">
    <property type="entry name" value="NAD_binding_8"/>
    <property type="match status" value="1"/>
</dbReference>
<proteinExistence type="predicted"/>
<reference evidence="2" key="1">
    <citation type="submission" date="2023-04" db="EMBL/GenBank/DDBJ databases">
        <title>Sphingomonas sp. MAHUQ-71 isolated from rice field.</title>
        <authorList>
            <person name="Huq M.A."/>
        </authorList>
    </citation>
    <scope>NUCLEOTIDE SEQUENCE</scope>
    <source>
        <strain evidence="2">MAHUQ-71</strain>
    </source>
</reference>
<dbReference type="Pfam" id="PF01593">
    <property type="entry name" value="Amino_oxidase"/>
    <property type="match status" value="1"/>
</dbReference>
<dbReference type="RefSeq" id="WP_281044660.1">
    <property type="nucleotide sequence ID" value="NZ_JARYGZ010000001.1"/>
</dbReference>
<dbReference type="PANTHER" id="PTHR16128">
    <property type="entry name" value="FAD/NAD(P)-BINDING OXIDOREDUCTASE FAMILY PROTEIN"/>
    <property type="match status" value="1"/>
</dbReference>
<dbReference type="SUPFAM" id="SSF51905">
    <property type="entry name" value="FAD/NAD(P)-binding domain"/>
    <property type="match status" value="1"/>
</dbReference>
<accession>A0ABT6N248</accession>
<evidence type="ECO:0000259" key="1">
    <source>
        <dbReference type="Pfam" id="PF01593"/>
    </source>
</evidence>
<dbReference type="InterPro" id="IPR036188">
    <property type="entry name" value="FAD/NAD-bd_sf"/>
</dbReference>
<dbReference type="Proteomes" id="UP001160625">
    <property type="component" value="Unassembled WGS sequence"/>
</dbReference>
<dbReference type="EMBL" id="JARYGZ010000001">
    <property type="protein sequence ID" value="MDH7639391.1"/>
    <property type="molecule type" value="Genomic_DNA"/>
</dbReference>
<name>A0ABT6N248_9SPHN</name>
<dbReference type="Gene3D" id="3.50.50.60">
    <property type="entry name" value="FAD/NAD(P)-binding domain"/>
    <property type="match status" value="1"/>
</dbReference>
<organism evidence="2 3">
    <name type="scientific">Sphingomonas oryzagri</name>
    <dbReference type="NCBI Taxonomy" id="3042314"/>
    <lineage>
        <taxon>Bacteria</taxon>
        <taxon>Pseudomonadati</taxon>
        <taxon>Pseudomonadota</taxon>
        <taxon>Alphaproteobacteria</taxon>
        <taxon>Sphingomonadales</taxon>
        <taxon>Sphingomonadaceae</taxon>
        <taxon>Sphingomonas</taxon>
    </lineage>
</organism>
<dbReference type="Gene3D" id="3.90.660.10">
    <property type="match status" value="1"/>
</dbReference>
<evidence type="ECO:0000313" key="2">
    <source>
        <dbReference type="EMBL" id="MDH7639391.1"/>
    </source>
</evidence>
<protein>
    <submittedName>
        <fullName evidence="2">NAD(P)-binding protein</fullName>
    </submittedName>
</protein>
<dbReference type="PRINTS" id="PR00419">
    <property type="entry name" value="ADXRDTASE"/>
</dbReference>
<evidence type="ECO:0000313" key="3">
    <source>
        <dbReference type="Proteomes" id="UP001160625"/>
    </source>
</evidence>
<comment type="caution">
    <text evidence="2">The sequence shown here is derived from an EMBL/GenBank/DDBJ whole genome shotgun (WGS) entry which is preliminary data.</text>
</comment>